<feature type="coiled-coil region" evidence="8">
    <location>
        <begin position="342"/>
        <end position="376"/>
    </location>
</feature>
<dbReference type="SMART" id="SM00443">
    <property type="entry name" value="G_patch"/>
    <property type="match status" value="1"/>
</dbReference>
<evidence type="ECO:0000313" key="11">
    <source>
        <dbReference type="EMBL" id="KAK9272888.1"/>
    </source>
</evidence>
<evidence type="ECO:0000256" key="9">
    <source>
        <dbReference type="SAM" id="MobiDB-lite"/>
    </source>
</evidence>
<comment type="subcellular location">
    <subcellularLocation>
        <location evidence="1 7">Nucleus</location>
    </subcellularLocation>
</comment>
<dbReference type="InterPro" id="IPR022159">
    <property type="entry name" value="STIP/TFIP11_N"/>
</dbReference>
<dbReference type="PANTHER" id="PTHR23329">
    <property type="entry name" value="TUFTELIN-INTERACTING PROTEIN 11-RELATED"/>
    <property type="match status" value="1"/>
</dbReference>
<reference evidence="11 12" key="1">
    <citation type="journal article" date="2024" name="Plant J.">
        <title>Genome sequences and population genomics reveal climatic adaptation and genomic divergence between two closely related sweetgum species.</title>
        <authorList>
            <person name="Xu W.Q."/>
            <person name="Ren C.Q."/>
            <person name="Zhang X.Y."/>
            <person name="Comes H.P."/>
            <person name="Liu X.H."/>
            <person name="Li Y.G."/>
            <person name="Kettle C.J."/>
            <person name="Jalonen R."/>
            <person name="Gaisberger H."/>
            <person name="Ma Y.Z."/>
            <person name="Qiu Y.X."/>
        </authorList>
    </citation>
    <scope>NUCLEOTIDE SEQUENCE [LARGE SCALE GENOMIC DNA]</scope>
    <source>
        <strain evidence="11">Hangzhou</strain>
    </source>
</reference>
<keyword evidence="3 7" id="KW-0507">mRNA processing</keyword>
<dbReference type="EMBL" id="JBBPBK010000013">
    <property type="protein sequence ID" value="KAK9272888.1"/>
    <property type="molecule type" value="Genomic_DNA"/>
</dbReference>
<comment type="similarity">
    <text evidence="2 7">Belongs to the TFP11/STIP family.</text>
</comment>
<feature type="compositionally biased region" description="Gly residues" evidence="9">
    <location>
        <begin position="111"/>
        <end position="120"/>
    </location>
</feature>
<protein>
    <recommendedName>
        <fullName evidence="10">G-patch domain-containing protein</fullName>
    </recommendedName>
</protein>
<dbReference type="InterPro" id="IPR024933">
    <property type="entry name" value="TFP11"/>
</dbReference>
<keyword evidence="5 7" id="KW-0508">mRNA splicing</keyword>
<evidence type="ECO:0000256" key="4">
    <source>
        <dbReference type="ARBA" id="ARBA00022728"/>
    </source>
</evidence>
<keyword evidence="8" id="KW-0175">Coiled coil</keyword>
<feature type="region of interest" description="Disordered" evidence="9">
    <location>
        <begin position="48"/>
        <end position="182"/>
    </location>
</feature>
<dbReference type="Pfam" id="PF07842">
    <property type="entry name" value="GCFC"/>
    <property type="match status" value="1"/>
</dbReference>
<gene>
    <name evidence="11" type="ORF">L1049_003267</name>
</gene>
<dbReference type="PROSITE" id="PS50174">
    <property type="entry name" value="G_PATCH"/>
    <property type="match status" value="1"/>
</dbReference>
<keyword evidence="4 7" id="KW-0747">Spliceosome</keyword>
<dbReference type="PANTHER" id="PTHR23329:SF1">
    <property type="entry name" value="TUFTELIN-INTERACTING PROTEIN 11"/>
    <property type="match status" value="1"/>
</dbReference>
<dbReference type="Pfam" id="PF01585">
    <property type="entry name" value="G-patch"/>
    <property type="match status" value="1"/>
</dbReference>
<evidence type="ECO:0000313" key="12">
    <source>
        <dbReference type="Proteomes" id="UP001415857"/>
    </source>
</evidence>
<evidence type="ECO:0000256" key="2">
    <source>
        <dbReference type="ARBA" id="ARBA00010900"/>
    </source>
</evidence>
<organism evidence="11 12">
    <name type="scientific">Liquidambar formosana</name>
    <name type="common">Formosan gum</name>
    <dbReference type="NCBI Taxonomy" id="63359"/>
    <lineage>
        <taxon>Eukaryota</taxon>
        <taxon>Viridiplantae</taxon>
        <taxon>Streptophyta</taxon>
        <taxon>Embryophyta</taxon>
        <taxon>Tracheophyta</taxon>
        <taxon>Spermatophyta</taxon>
        <taxon>Magnoliopsida</taxon>
        <taxon>eudicotyledons</taxon>
        <taxon>Gunneridae</taxon>
        <taxon>Pentapetalae</taxon>
        <taxon>Saxifragales</taxon>
        <taxon>Altingiaceae</taxon>
        <taxon>Liquidambar</taxon>
    </lineage>
</organism>
<dbReference type="InterPro" id="IPR022783">
    <property type="entry name" value="GCFC_dom"/>
</dbReference>
<dbReference type="AlphaFoldDB" id="A0AAP0NHN1"/>
<dbReference type="GO" id="GO:0000390">
    <property type="term" value="P:spliceosomal complex disassembly"/>
    <property type="evidence" value="ECO:0007669"/>
    <property type="project" value="InterPro"/>
</dbReference>
<accession>A0AAP0NHN1</accession>
<name>A0AAP0NHN1_LIQFO</name>
<feature type="compositionally biased region" description="Basic and acidic residues" evidence="9">
    <location>
        <begin position="150"/>
        <end position="166"/>
    </location>
</feature>
<evidence type="ECO:0000256" key="7">
    <source>
        <dbReference type="PIRNR" id="PIRNR017706"/>
    </source>
</evidence>
<dbReference type="GO" id="GO:0003676">
    <property type="term" value="F:nucleic acid binding"/>
    <property type="evidence" value="ECO:0007669"/>
    <property type="project" value="InterPro"/>
</dbReference>
<evidence type="ECO:0000256" key="6">
    <source>
        <dbReference type="ARBA" id="ARBA00023242"/>
    </source>
</evidence>
<dbReference type="Proteomes" id="UP001415857">
    <property type="component" value="Unassembled WGS sequence"/>
</dbReference>
<comment type="caution">
    <text evidence="11">The sequence shown here is derived from an EMBL/GenBank/DDBJ whole genome shotgun (WGS) entry which is preliminary data.</text>
</comment>
<dbReference type="GO" id="GO:0071008">
    <property type="term" value="C:U2-type post-mRNA release spliceosomal complex"/>
    <property type="evidence" value="ECO:0007669"/>
    <property type="project" value="TreeGrafter"/>
</dbReference>
<dbReference type="Pfam" id="PF12457">
    <property type="entry name" value="TIP_N"/>
    <property type="match status" value="1"/>
</dbReference>
<evidence type="ECO:0000256" key="3">
    <source>
        <dbReference type="ARBA" id="ARBA00022664"/>
    </source>
</evidence>
<evidence type="ECO:0000256" key="1">
    <source>
        <dbReference type="ARBA" id="ARBA00004123"/>
    </source>
</evidence>
<evidence type="ECO:0000259" key="10">
    <source>
        <dbReference type="PROSITE" id="PS50174"/>
    </source>
</evidence>
<keyword evidence="6 7" id="KW-0539">Nucleus</keyword>
<proteinExistence type="inferred from homology"/>
<dbReference type="InterPro" id="IPR045211">
    <property type="entry name" value="TFP11/STIP/Ntr1"/>
</dbReference>
<evidence type="ECO:0000256" key="5">
    <source>
        <dbReference type="ARBA" id="ARBA00023187"/>
    </source>
</evidence>
<dbReference type="InterPro" id="IPR000467">
    <property type="entry name" value="G_patch_dom"/>
</dbReference>
<keyword evidence="12" id="KW-1185">Reference proteome</keyword>
<dbReference type="PIRSF" id="PIRSF017706">
    <property type="entry name" value="TFIP11"/>
    <property type="match status" value="1"/>
</dbReference>
<sequence>MDDYEERERFGMENDFEDGQWIGGEFYYKKRKEKPQQTKDDVLYGIFAADSDSDDDGGSSSRKRRKDLSRKQVDLTKPVNFVSTGVVMPNQEIDRNLKEENDVDDDQRPGLGTGNSGLGLGFNSSKNDGNGGGGDAADDDGFLPTAFGRKIKEGAQRREREREKSKLVNKSQGGRNEPQVGDVGVFEKHTKGIGMKLLEKMGYKGGGLGKNEQGIVTPIEAKLRPKNMGMGFNEFKEVPKLPALQELEERKTLSGPAQSRVRVKEKFWSKQSRGKKKEEYITAEELLTKKQEQGIEVVQKVFDMRGPQVRVLTNLENLNAEEKARENDTPMPELQHNVKLIVDLAELDIQKIDRDLRNERETVVTLQREKEKFQIESVRQKKQLDSMEEIMSVLDHVGEENSLGTLTLDSLGNSFTELQRRYADDYKLCNLSCIACSYALPLFIRVFQGWDPLKNPLHGLEVISLWKNLLQREDCFDIADAASSYTQLVMEVVLPAVRISGINTWEARDPEPMLRFLDSWEKLLPPSVLQNILDNIVMPKLSSAVDSWDPLRETVPIHIWVHPWLPLLGQKLESLYHTIRYKLGNALDAWHPSDGSAYTILSPWKAVFDLASWEHLMVRYIVPKLQDVLQKFQVNPVDQKLDQFYWVMSWASAIPMHHMVPLLEGFFFNKWQQVLYHWLRSNPNFEEITQWYLGWKALFPPELLANERIRYQLNVGLDMMNQAVEGMEVVQPGSRESISFLRVREQRQFEAQQKAAAQAQQQASMNLGGTAQMEGMGGVPEMSLKEVIEAHAQQHGLLFKLKPGRMYDGHQIYGFGNISIRIDSQNQKVYAQSEEAWSLVSLDQLLGMHNSSVAKQR</sequence>
<evidence type="ECO:0000256" key="8">
    <source>
        <dbReference type="SAM" id="Coils"/>
    </source>
</evidence>
<feature type="domain" description="G-patch" evidence="10">
    <location>
        <begin position="190"/>
        <end position="235"/>
    </location>
</feature>